<dbReference type="Proteomes" id="UP001054857">
    <property type="component" value="Unassembled WGS sequence"/>
</dbReference>
<dbReference type="GO" id="GO:0005634">
    <property type="term" value="C:nucleus"/>
    <property type="evidence" value="ECO:0007669"/>
    <property type="project" value="TreeGrafter"/>
</dbReference>
<evidence type="ECO:0000256" key="4">
    <source>
        <dbReference type="ARBA" id="ARBA00022691"/>
    </source>
</evidence>
<feature type="compositionally biased region" description="Low complexity" evidence="8">
    <location>
        <begin position="249"/>
        <end position="258"/>
    </location>
</feature>
<evidence type="ECO:0000313" key="10">
    <source>
        <dbReference type="Proteomes" id="UP001054857"/>
    </source>
</evidence>
<dbReference type="GO" id="GO:0000049">
    <property type="term" value="F:tRNA binding"/>
    <property type="evidence" value="ECO:0007669"/>
    <property type="project" value="UniProtKB-UniRule"/>
</dbReference>
<organism evidence="9 10">
    <name type="scientific">Astrephomene gubernaculifera</name>
    <dbReference type="NCBI Taxonomy" id="47775"/>
    <lineage>
        <taxon>Eukaryota</taxon>
        <taxon>Viridiplantae</taxon>
        <taxon>Chlorophyta</taxon>
        <taxon>core chlorophytes</taxon>
        <taxon>Chlorophyceae</taxon>
        <taxon>CS clade</taxon>
        <taxon>Chlamydomonadales</taxon>
        <taxon>Astrephomenaceae</taxon>
        <taxon>Astrephomene</taxon>
    </lineage>
</organism>
<proteinExistence type="inferred from homology"/>
<protein>
    <recommendedName>
        <fullName evidence="11">tRNA (guanine(26)-N(2))-dimethyltransferase</fullName>
    </recommendedName>
</protein>
<keyword evidence="10" id="KW-1185">Reference proteome</keyword>
<feature type="region of interest" description="Disordered" evidence="8">
    <location>
        <begin position="157"/>
        <end position="258"/>
    </location>
</feature>
<evidence type="ECO:0008006" key="11">
    <source>
        <dbReference type="Google" id="ProtNLM"/>
    </source>
</evidence>
<dbReference type="EMBL" id="BMAR01000001">
    <property type="protein sequence ID" value="GFR41355.1"/>
    <property type="molecule type" value="Genomic_DNA"/>
</dbReference>
<dbReference type="AlphaFoldDB" id="A0AAD3DGH5"/>
<evidence type="ECO:0000256" key="7">
    <source>
        <dbReference type="PROSITE-ProRule" id="PRU00958"/>
    </source>
</evidence>
<keyword evidence="5 7" id="KW-0819">tRNA processing</keyword>
<dbReference type="Pfam" id="PF02005">
    <property type="entry name" value="TRM"/>
    <property type="match status" value="2"/>
</dbReference>
<evidence type="ECO:0000256" key="5">
    <source>
        <dbReference type="ARBA" id="ARBA00022694"/>
    </source>
</evidence>
<comment type="similarity">
    <text evidence="7">Belongs to the class I-like SAM-binding methyltransferase superfamily. Trm1 family.</text>
</comment>
<keyword evidence="1 7" id="KW-0820">tRNA-binding</keyword>
<feature type="region of interest" description="Disordered" evidence="8">
    <location>
        <begin position="29"/>
        <end position="65"/>
    </location>
</feature>
<sequence>FNMMLQLWSTSCKPRSSPYYAKRRGIERSHVAPRSCRPPSASTTKVNADQNAPSDTAPPSSGSWELQEERGVRFVTGNAFYRAESCAGRDLAVLAAALQRRRTGRLRVLDVMAGSGMRGARYLTQADADEVWVNDFSPQLHDALVFNMCTAAGLPLHDTPEGSSSTGSRDSAVILPQQAPTQQARRKSVAGLAAPEPEAAAPQQAGLQHGARTKPSLAAQTQAPAAPAGRKLLRPASGAAQVQEPAAPPGEGAEAGAAADAEADVRRYAMAAEGRAQQLKLEGLSKDVWQWELPRKERRVDRGRGSAMLRPLGGKRNSSRGGAGATIDQDAGSGNSIRGNLRSAAPGTGGAHRIGTDDSSQGLGDSSDDDDSPAAGVQRIRVSHADANRLLTNCYMREAYYDLIDVDSFGSETMHFPAAIDAVRYGGLLYLTSTDGFTSAGKRPERSLAAYGSYLRAMPWANEQGLRMVIGGAVREAASRGVCLRPVFSLYSYHGPVFRVMLRATRTAEWPAEHYGFVGHCFTHGDNYTVGWRDLGGAVCRCEIRGKRQHPCAAHTDDTNYTPPPPASPPLPLTLSGPMWTGPLHDAAELKAIAGEATARGWAGFGLDEHGTPHLRNRVKSSRTTRPLEQLLEVLLEEADPRLPPGFFSIDLSVSRRLQRPPPRDPLIAALRAEGFAAARCHLEARAFRTNACMADVLRVAEERLGIPRRLGGRPTAPAAAAEPTK</sequence>
<evidence type="ECO:0000313" key="9">
    <source>
        <dbReference type="EMBL" id="GFR41355.1"/>
    </source>
</evidence>
<keyword evidence="4 7" id="KW-0949">S-adenosyl-L-methionine</keyword>
<keyword evidence="2 7" id="KW-0489">Methyltransferase</keyword>
<feature type="compositionally biased region" description="Low complexity" evidence="8">
    <location>
        <begin position="190"/>
        <end position="208"/>
    </location>
</feature>
<dbReference type="PANTHER" id="PTHR10631">
    <property type="entry name" value="N 2 ,N 2 -DIMETHYLGUANOSINE TRNA METHYLTRANSFERASE"/>
    <property type="match status" value="1"/>
</dbReference>
<feature type="compositionally biased region" description="Polar residues" evidence="8">
    <location>
        <begin position="40"/>
        <end position="64"/>
    </location>
</feature>
<dbReference type="SUPFAM" id="SSF53335">
    <property type="entry name" value="S-adenosyl-L-methionine-dependent methyltransferases"/>
    <property type="match status" value="2"/>
</dbReference>
<dbReference type="PROSITE" id="PS51626">
    <property type="entry name" value="SAM_MT_TRM1"/>
    <property type="match status" value="1"/>
</dbReference>
<dbReference type="InterPro" id="IPR029063">
    <property type="entry name" value="SAM-dependent_MTases_sf"/>
</dbReference>
<evidence type="ECO:0000256" key="1">
    <source>
        <dbReference type="ARBA" id="ARBA00022555"/>
    </source>
</evidence>
<feature type="non-terminal residue" evidence="9">
    <location>
        <position position="726"/>
    </location>
</feature>
<dbReference type="PANTHER" id="PTHR10631:SF9">
    <property type="entry name" value="TRNA (GUANINE(26)-N(2))-DIMETHYLTRANSFERASE"/>
    <property type="match status" value="1"/>
</dbReference>
<gene>
    <name evidence="9" type="ORF">Agub_g2038</name>
</gene>
<name>A0AAD3DGH5_9CHLO</name>
<dbReference type="GO" id="GO:0002940">
    <property type="term" value="P:tRNA N2-guanine methylation"/>
    <property type="evidence" value="ECO:0007669"/>
    <property type="project" value="TreeGrafter"/>
</dbReference>
<evidence type="ECO:0000256" key="2">
    <source>
        <dbReference type="ARBA" id="ARBA00022603"/>
    </source>
</evidence>
<keyword evidence="6 7" id="KW-0694">RNA-binding</keyword>
<dbReference type="Gene3D" id="3.30.56.70">
    <property type="entry name" value="N2,N2-dimethylguanosine tRNA methyltransferase, C-terminal domain"/>
    <property type="match status" value="1"/>
</dbReference>
<dbReference type="InterPro" id="IPR042296">
    <property type="entry name" value="tRNA_met_Trm1_C"/>
</dbReference>
<dbReference type="InterPro" id="IPR002905">
    <property type="entry name" value="Trm1"/>
</dbReference>
<dbReference type="GO" id="GO:0016423">
    <property type="term" value="F:tRNA (guanine) methyltransferase activity"/>
    <property type="evidence" value="ECO:0007669"/>
    <property type="project" value="InterPro"/>
</dbReference>
<feature type="compositionally biased region" description="Low complexity" evidence="8">
    <location>
        <begin position="218"/>
        <end position="228"/>
    </location>
</feature>
<feature type="region of interest" description="Disordered" evidence="8">
    <location>
        <begin position="299"/>
        <end position="375"/>
    </location>
</feature>
<evidence type="ECO:0000256" key="8">
    <source>
        <dbReference type="SAM" id="MobiDB-lite"/>
    </source>
</evidence>
<reference evidence="9 10" key="1">
    <citation type="journal article" date="2021" name="Sci. Rep.">
        <title>Genome sequencing of the multicellular alga Astrephomene provides insights into convergent evolution of germ-soma differentiation.</title>
        <authorList>
            <person name="Yamashita S."/>
            <person name="Yamamoto K."/>
            <person name="Matsuzaki R."/>
            <person name="Suzuki S."/>
            <person name="Yamaguchi H."/>
            <person name="Hirooka S."/>
            <person name="Minakuchi Y."/>
            <person name="Miyagishima S."/>
            <person name="Kawachi M."/>
            <person name="Toyoda A."/>
            <person name="Nozaki H."/>
        </authorList>
    </citation>
    <scope>NUCLEOTIDE SEQUENCE [LARGE SCALE GENOMIC DNA]</scope>
    <source>
        <strain evidence="9 10">NIES-4017</strain>
    </source>
</reference>
<comment type="caution">
    <text evidence="9">The sequence shown here is derived from an EMBL/GenBank/DDBJ whole genome shotgun (WGS) entry which is preliminary data.</text>
</comment>
<dbReference type="Gene3D" id="3.40.50.150">
    <property type="entry name" value="Vaccinia Virus protein VP39"/>
    <property type="match status" value="2"/>
</dbReference>
<accession>A0AAD3DGH5</accession>
<keyword evidence="3 7" id="KW-0808">Transferase</keyword>
<evidence type="ECO:0000256" key="3">
    <source>
        <dbReference type="ARBA" id="ARBA00022679"/>
    </source>
</evidence>
<evidence type="ECO:0000256" key="6">
    <source>
        <dbReference type="ARBA" id="ARBA00022884"/>
    </source>
</evidence>